<dbReference type="Proteomes" id="UP000251800">
    <property type="component" value="Unassembled WGS sequence"/>
</dbReference>
<feature type="region of interest" description="Disordered" evidence="1">
    <location>
        <begin position="183"/>
        <end position="256"/>
    </location>
</feature>
<accession>A0A363UN46</accession>
<name>A0A363UN46_9GAMM</name>
<keyword evidence="2" id="KW-0472">Membrane</keyword>
<organism evidence="3 4">
    <name type="scientific">Abyssibacter profundi</name>
    <dbReference type="NCBI Taxonomy" id="2182787"/>
    <lineage>
        <taxon>Bacteria</taxon>
        <taxon>Pseudomonadati</taxon>
        <taxon>Pseudomonadota</taxon>
        <taxon>Gammaproteobacteria</taxon>
        <taxon>Chromatiales</taxon>
        <taxon>Oceanococcaceae</taxon>
        <taxon>Abyssibacter</taxon>
    </lineage>
</organism>
<feature type="compositionally biased region" description="Low complexity" evidence="1">
    <location>
        <begin position="183"/>
        <end position="201"/>
    </location>
</feature>
<evidence type="ECO:0000256" key="1">
    <source>
        <dbReference type="SAM" id="MobiDB-lite"/>
    </source>
</evidence>
<keyword evidence="2" id="KW-1133">Transmembrane helix</keyword>
<feature type="transmembrane region" description="Helical" evidence="2">
    <location>
        <begin position="6"/>
        <end position="30"/>
    </location>
</feature>
<proteinExistence type="predicted"/>
<protein>
    <submittedName>
        <fullName evidence="3">Uncharacterized protein</fullName>
    </submittedName>
</protein>
<keyword evidence="2" id="KW-0812">Transmembrane</keyword>
<dbReference type="EMBL" id="QEQK01000004">
    <property type="protein sequence ID" value="PWN56865.1"/>
    <property type="molecule type" value="Genomic_DNA"/>
</dbReference>
<evidence type="ECO:0000256" key="2">
    <source>
        <dbReference type="SAM" id="Phobius"/>
    </source>
</evidence>
<dbReference type="AlphaFoldDB" id="A0A363UN46"/>
<evidence type="ECO:0000313" key="4">
    <source>
        <dbReference type="Proteomes" id="UP000251800"/>
    </source>
</evidence>
<keyword evidence="4" id="KW-1185">Reference proteome</keyword>
<gene>
    <name evidence="3" type="ORF">DEH80_05465</name>
</gene>
<sequence>MRGGALGALLTLIAVVIVAVVVFLAVDVFLFDSATVKRVRGDSGSLFSAQQQADTFSAADAVRIGREEAERVAAMTAREIAGQVARQEIAQRTGDVSTAATLRLAEAPALSELSGTEQLAAREAKRVAQRIAREVAAEVATDELMAYVDSLTQQAADPLAVAAAEQQAESEGAADNGDVASDAAVPAAESAATTSQATPVAPVDPKPAAPKPDRPKPQLAPRPDPQSTASKPAPPKPTTASRPAAPEAKPQPSAVDLKPWWPTAAVGEQVLSLRFAGEAQADNAGLALLFTAPPASLEAVADHVRVLDDNGQVVEIEWSSARNPALVQSQPLSVGRYVVIIDKALTDRDGRQMMRKLEGPVFIRGR</sequence>
<comment type="caution">
    <text evidence="3">The sequence shown here is derived from an EMBL/GenBank/DDBJ whole genome shotgun (WGS) entry which is preliminary data.</text>
</comment>
<reference evidence="3 4" key="1">
    <citation type="submission" date="2018-05" db="EMBL/GenBank/DDBJ databases">
        <title>Abyssibacter profundi OUC007T gen. nov., sp. nov, a marine bacterium isolated from seawater of the Mariana Trench.</title>
        <authorList>
            <person name="Zhou S."/>
        </authorList>
    </citation>
    <scope>NUCLEOTIDE SEQUENCE [LARGE SCALE GENOMIC DNA]</scope>
    <source>
        <strain evidence="3 4">OUC007</strain>
    </source>
</reference>
<evidence type="ECO:0000313" key="3">
    <source>
        <dbReference type="EMBL" id="PWN56865.1"/>
    </source>
</evidence>